<dbReference type="Proteomes" id="UP000251714">
    <property type="component" value="Unassembled WGS sequence"/>
</dbReference>
<dbReference type="AlphaFoldDB" id="A0A365MYS1"/>
<gene>
    <name evidence="2" type="ORF">FPRO05_02385</name>
</gene>
<name>A0A365MYS1_GIBIN</name>
<feature type="compositionally biased region" description="Polar residues" evidence="1">
    <location>
        <begin position="281"/>
        <end position="290"/>
    </location>
</feature>
<evidence type="ECO:0000313" key="2">
    <source>
        <dbReference type="EMBL" id="RBA13592.1"/>
    </source>
</evidence>
<evidence type="ECO:0000256" key="1">
    <source>
        <dbReference type="SAM" id="MobiDB-lite"/>
    </source>
</evidence>
<protein>
    <submittedName>
        <fullName evidence="2">Uncharacterized protein</fullName>
    </submittedName>
</protein>
<feature type="region of interest" description="Disordered" evidence="1">
    <location>
        <begin position="271"/>
        <end position="290"/>
    </location>
</feature>
<feature type="region of interest" description="Disordered" evidence="1">
    <location>
        <begin position="1"/>
        <end position="41"/>
    </location>
</feature>
<sequence length="290" mass="31929">MDKRRRDSNSPSSESGRQKGARETSPAVEAPVEKGRQHVRPIRTETSSDVFQALKSSCKWLHFLGPDIPPGNEHSFYDISGWKTFVDTMANDINEENSDMYDGHLNLFIACAHVFRCSPITLLSPRRGLCYDIPTADKTSVDGTTSLWSQTPIRLLTQILTHPILRGNKDHLAKILQYAVILSQLPELIVILSLMKSKPSSSSSLSKQGQQSTPLPSGRNKLHYSWCSVGLSPCFGIGTNNQETLVATRSAQRTGWRTDTPALAATRPVMIGNKQPPSCAKTKTNAKAVD</sequence>
<evidence type="ECO:0000313" key="3">
    <source>
        <dbReference type="Proteomes" id="UP000251714"/>
    </source>
</evidence>
<reference evidence="2 3" key="1">
    <citation type="submission" date="2017-12" db="EMBL/GenBank/DDBJ databases">
        <title>Genome sequence of the mycotoxigenic crop pathogen Fusarium proliferatum, strain ITEM 2341 from Date Palm.</title>
        <authorList>
            <person name="Almiman B.F."/>
            <person name="Shittu T.A."/>
            <person name="Muthumeenakshi S."/>
            <person name="Baroncelli R."/>
            <person name="Sreenivasaprasada S."/>
        </authorList>
    </citation>
    <scope>NUCLEOTIDE SEQUENCE [LARGE SCALE GENOMIC DNA]</scope>
    <source>
        <strain evidence="2 3">ITEM 2341</strain>
    </source>
</reference>
<proteinExistence type="predicted"/>
<accession>A0A365MYS1</accession>
<comment type="caution">
    <text evidence="2">The sequence shown here is derived from an EMBL/GenBank/DDBJ whole genome shotgun (WGS) entry which is preliminary data.</text>
</comment>
<organism evidence="2 3">
    <name type="scientific">Gibberella intermedia</name>
    <name type="common">Bulb rot disease fungus</name>
    <name type="synonym">Fusarium proliferatum</name>
    <dbReference type="NCBI Taxonomy" id="948311"/>
    <lineage>
        <taxon>Eukaryota</taxon>
        <taxon>Fungi</taxon>
        <taxon>Dikarya</taxon>
        <taxon>Ascomycota</taxon>
        <taxon>Pezizomycotina</taxon>
        <taxon>Sordariomycetes</taxon>
        <taxon>Hypocreomycetidae</taxon>
        <taxon>Hypocreales</taxon>
        <taxon>Nectriaceae</taxon>
        <taxon>Fusarium</taxon>
        <taxon>Fusarium fujikuroi species complex</taxon>
    </lineage>
</organism>
<dbReference type="EMBL" id="PKMI01000028">
    <property type="protein sequence ID" value="RBA13592.1"/>
    <property type="molecule type" value="Genomic_DNA"/>
</dbReference>